<organism evidence="5 6">
    <name type="scientific">Alkalihalophilus pseudofirmus</name>
    <name type="common">Bacillus pseudofirmus</name>
    <dbReference type="NCBI Taxonomy" id="79885"/>
    <lineage>
        <taxon>Bacteria</taxon>
        <taxon>Bacillati</taxon>
        <taxon>Bacillota</taxon>
        <taxon>Bacilli</taxon>
        <taxon>Bacillales</taxon>
        <taxon>Bacillaceae</taxon>
        <taxon>Alkalihalophilus</taxon>
    </lineage>
</organism>
<evidence type="ECO:0000313" key="5">
    <source>
        <dbReference type="EMBL" id="MDV2885958.1"/>
    </source>
</evidence>
<feature type="domain" description="CBS" evidence="3">
    <location>
        <begin position="79"/>
        <end position="139"/>
    </location>
</feature>
<dbReference type="SMART" id="SM00116">
    <property type="entry name" value="CBS"/>
    <property type="match status" value="2"/>
</dbReference>
<feature type="domain" description="ACT" evidence="4">
    <location>
        <begin position="141"/>
        <end position="214"/>
    </location>
</feature>
<dbReference type="CDD" id="cd04883">
    <property type="entry name" value="ACT_AcuB"/>
    <property type="match status" value="1"/>
</dbReference>
<dbReference type="Proteomes" id="UP001285636">
    <property type="component" value="Unassembled WGS sequence"/>
</dbReference>
<gene>
    <name evidence="5" type="ORF">RYX45_12280</name>
</gene>
<dbReference type="PROSITE" id="PS51371">
    <property type="entry name" value="CBS"/>
    <property type="match status" value="2"/>
</dbReference>
<evidence type="ECO:0000313" key="6">
    <source>
        <dbReference type="Proteomes" id="UP001285636"/>
    </source>
</evidence>
<name>A0AAJ2NP88_ALKPS</name>
<protein>
    <submittedName>
        <fullName evidence="5">Acetoin utilization AcuB family protein</fullName>
    </submittedName>
</protein>
<dbReference type="SUPFAM" id="SSF55021">
    <property type="entry name" value="ACT-like"/>
    <property type="match status" value="1"/>
</dbReference>
<proteinExistence type="predicted"/>
<dbReference type="Gene3D" id="3.10.580.10">
    <property type="entry name" value="CBS-domain"/>
    <property type="match status" value="1"/>
</dbReference>
<dbReference type="PANTHER" id="PTHR43080">
    <property type="entry name" value="CBS DOMAIN-CONTAINING PROTEIN CBSX3, MITOCHONDRIAL"/>
    <property type="match status" value="1"/>
</dbReference>
<sequence length="216" mass="24631">MILEEIMKTDVITLTEDTPIKDAMLLLDKYRIRHIPIVQGPEKKVVGIISDRDIRDASPSIFHSTEHLEDFLKPVSSIMQRNVITAHPLDFVEEVSTIFYENNIGCLPVVTDDDELRGIITETDILHTLVELMGAHQPSSHIEVKVLNQTGMLASIASIFKEMHINITSVLVYPYKNPEYKILVFRVQTMDPRRIIKAIEQAGYEVIWPKQPGMNI</sequence>
<accession>A0AAJ2NP88</accession>
<dbReference type="RefSeq" id="WP_289234976.1">
    <property type="nucleotide sequence ID" value="NZ_CP117835.1"/>
</dbReference>
<evidence type="ECO:0000259" key="4">
    <source>
        <dbReference type="PROSITE" id="PS51671"/>
    </source>
</evidence>
<feature type="domain" description="CBS" evidence="3">
    <location>
        <begin position="7"/>
        <end position="65"/>
    </location>
</feature>
<dbReference type="Gene3D" id="3.30.70.260">
    <property type="match status" value="1"/>
</dbReference>
<evidence type="ECO:0000259" key="3">
    <source>
        <dbReference type="PROSITE" id="PS51371"/>
    </source>
</evidence>
<evidence type="ECO:0000256" key="2">
    <source>
        <dbReference type="PROSITE-ProRule" id="PRU00703"/>
    </source>
</evidence>
<dbReference type="Pfam" id="PF00571">
    <property type="entry name" value="CBS"/>
    <property type="match status" value="2"/>
</dbReference>
<dbReference type="PROSITE" id="PS51671">
    <property type="entry name" value="ACT"/>
    <property type="match status" value="1"/>
</dbReference>
<dbReference type="InterPro" id="IPR002912">
    <property type="entry name" value="ACT_dom"/>
</dbReference>
<dbReference type="AlphaFoldDB" id="A0AAJ2NP88"/>
<dbReference type="InterPro" id="IPR051257">
    <property type="entry name" value="Diverse_CBS-Domain"/>
</dbReference>
<dbReference type="EMBL" id="JAWJAY010000002">
    <property type="protein sequence ID" value="MDV2885958.1"/>
    <property type="molecule type" value="Genomic_DNA"/>
</dbReference>
<dbReference type="Pfam" id="PF01842">
    <property type="entry name" value="ACT"/>
    <property type="match status" value="1"/>
</dbReference>
<reference evidence="5" key="1">
    <citation type="submission" date="2023-10" db="EMBL/GenBank/DDBJ databases">
        <title>Screening of Alkalihalophilus pseudofirmusBZ-TG-HK211 and Its Alleviation of Salt Stress on Rapeseed Growth.</title>
        <authorList>
            <person name="Zhao B."/>
            <person name="Guo T."/>
        </authorList>
    </citation>
    <scope>NUCLEOTIDE SEQUENCE</scope>
    <source>
        <strain evidence="5">BZ-TG-HK211</strain>
    </source>
</reference>
<dbReference type="CDD" id="cd04584">
    <property type="entry name" value="CBS_pair_AcuB_like"/>
    <property type="match status" value="1"/>
</dbReference>
<dbReference type="InterPro" id="IPR046342">
    <property type="entry name" value="CBS_dom_sf"/>
</dbReference>
<dbReference type="SUPFAM" id="SSF54631">
    <property type="entry name" value="CBS-domain pair"/>
    <property type="match status" value="1"/>
</dbReference>
<keyword evidence="1 2" id="KW-0129">CBS domain</keyword>
<comment type="caution">
    <text evidence="5">The sequence shown here is derived from an EMBL/GenBank/DDBJ whole genome shotgun (WGS) entry which is preliminary data.</text>
</comment>
<evidence type="ECO:0000256" key="1">
    <source>
        <dbReference type="ARBA" id="ARBA00023122"/>
    </source>
</evidence>
<dbReference type="InterPro" id="IPR000644">
    <property type="entry name" value="CBS_dom"/>
</dbReference>
<dbReference type="PANTHER" id="PTHR43080:SF2">
    <property type="entry name" value="CBS DOMAIN-CONTAINING PROTEIN"/>
    <property type="match status" value="1"/>
</dbReference>
<dbReference type="InterPro" id="IPR045865">
    <property type="entry name" value="ACT-like_dom_sf"/>
</dbReference>